<dbReference type="PANTHER" id="PTHR48084:SF3">
    <property type="entry name" value="SUBUNIT OF PYRUVATE:FLAVODOXIN OXIDOREDUCTASE"/>
    <property type="match status" value="1"/>
</dbReference>
<reference evidence="4" key="1">
    <citation type="journal article" date="2023" name="Arch. Microbiol.">
        <title>Desulfoferula mesophilus gen. nov. sp. nov., a mesophilic sulfate-reducing bacterium isolated from a brackish lake sediment.</title>
        <authorList>
            <person name="Watanabe T."/>
            <person name="Yabe T."/>
            <person name="Tsuji J.M."/>
            <person name="Fukui M."/>
        </authorList>
    </citation>
    <scope>NUCLEOTIDE SEQUENCE [LARGE SCALE GENOMIC DNA]</scope>
    <source>
        <strain evidence="4">12FAK</strain>
    </source>
</reference>
<gene>
    <name evidence="3" type="ORF">FAK_25200</name>
</gene>
<protein>
    <submittedName>
        <fullName evidence="3">2-oxoglutarate oxidoreductase</fullName>
    </submittedName>
</protein>
<proteinExistence type="predicted"/>
<evidence type="ECO:0000313" key="3">
    <source>
        <dbReference type="EMBL" id="BEQ15454.1"/>
    </source>
</evidence>
<keyword evidence="1" id="KW-0560">Oxidoreductase</keyword>
<dbReference type="GO" id="GO:0044281">
    <property type="term" value="P:small molecule metabolic process"/>
    <property type="evidence" value="ECO:0007669"/>
    <property type="project" value="UniProtKB-ARBA"/>
</dbReference>
<evidence type="ECO:0000256" key="1">
    <source>
        <dbReference type="ARBA" id="ARBA00023002"/>
    </source>
</evidence>
<dbReference type="SUPFAM" id="SSF52518">
    <property type="entry name" value="Thiamin diphosphate-binding fold (THDP-binding)"/>
    <property type="match status" value="1"/>
</dbReference>
<dbReference type="GO" id="GO:0045333">
    <property type="term" value="P:cellular respiration"/>
    <property type="evidence" value="ECO:0007669"/>
    <property type="project" value="UniProtKB-ARBA"/>
</dbReference>
<dbReference type="Proteomes" id="UP001366166">
    <property type="component" value="Chromosome"/>
</dbReference>
<dbReference type="PANTHER" id="PTHR48084">
    <property type="entry name" value="2-OXOGLUTARATE OXIDOREDUCTASE SUBUNIT KORB-RELATED"/>
    <property type="match status" value="1"/>
</dbReference>
<sequence length="250" mass="26955">MKKIFEAPKSLKENLFHYCPGCGHSIIHRLVAEVIDELGIQERTIGVPPAGCAVLAYNYFDVDTGEAPHGRALAVATGLKRVLKDHVVFTYQGDGDIAAIGTAESIHAANRGEKVTAIFVNNGTYGMTGGQMAPTTLPGMGSTTTPGGRDVVRDGQPLDLTQMLGQAKGSVFLERVSVATPKHIRRAKKAIKKAFQVQLDGLGFALVEVLSPCPTNWKMDPVAAYEWTDKEMTKIFPLGVIKDITGYDKD</sequence>
<evidence type="ECO:0000313" key="4">
    <source>
        <dbReference type="Proteomes" id="UP001366166"/>
    </source>
</evidence>
<dbReference type="InterPro" id="IPR011766">
    <property type="entry name" value="TPP_enzyme_TPP-bd"/>
</dbReference>
<dbReference type="RefSeq" id="WP_338599870.1">
    <property type="nucleotide sequence ID" value="NZ_AP028679.1"/>
</dbReference>
<dbReference type="Pfam" id="PF02775">
    <property type="entry name" value="TPP_enzyme_C"/>
    <property type="match status" value="1"/>
</dbReference>
<dbReference type="AlphaFoldDB" id="A0AAU9ELN0"/>
<name>A0AAU9ELN0_9BACT</name>
<evidence type="ECO:0000259" key="2">
    <source>
        <dbReference type="Pfam" id="PF02775"/>
    </source>
</evidence>
<dbReference type="GO" id="GO:0016625">
    <property type="term" value="F:oxidoreductase activity, acting on the aldehyde or oxo group of donors, iron-sulfur protein as acceptor"/>
    <property type="evidence" value="ECO:0007669"/>
    <property type="project" value="UniProtKB-ARBA"/>
</dbReference>
<dbReference type="EMBL" id="AP028679">
    <property type="protein sequence ID" value="BEQ15454.1"/>
    <property type="molecule type" value="Genomic_DNA"/>
</dbReference>
<dbReference type="KEGG" id="dmp:FAK_25200"/>
<dbReference type="InterPro" id="IPR029061">
    <property type="entry name" value="THDP-binding"/>
</dbReference>
<dbReference type="Gene3D" id="3.40.50.970">
    <property type="match status" value="1"/>
</dbReference>
<organism evidence="3 4">
    <name type="scientific">Desulfoferula mesophila</name>
    <dbReference type="NCBI Taxonomy" id="3058419"/>
    <lineage>
        <taxon>Bacteria</taxon>
        <taxon>Pseudomonadati</taxon>
        <taxon>Thermodesulfobacteriota</taxon>
        <taxon>Desulfarculia</taxon>
        <taxon>Desulfarculales</taxon>
        <taxon>Desulfarculaceae</taxon>
        <taxon>Desulfoferula</taxon>
    </lineage>
</organism>
<dbReference type="GO" id="GO:0030976">
    <property type="term" value="F:thiamine pyrophosphate binding"/>
    <property type="evidence" value="ECO:0007669"/>
    <property type="project" value="InterPro"/>
</dbReference>
<dbReference type="InterPro" id="IPR051457">
    <property type="entry name" value="2-oxoacid:Fd_oxidoreductase"/>
</dbReference>
<keyword evidence="4" id="KW-1185">Reference proteome</keyword>
<feature type="domain" description="Thiamine pyrophosphate enzyme TPP-binding" evidence="2">
    <location>
        <begin position="57"/>
        <end position="209"/>
    </location>
</feature>
<accession>A0AAU9ELN0</accession>